<dbReference type="AlphaFoldDB" id="A0A6C0Y3Z4"/>
<gene>
    <name evidence="1" type="ORF">FSC09_11095</name>
</gene>
<evidence type="ECO:0000313" key="1">
    <source>
        <dbReference type="EMBL" id="QIC70916.1"/>
    </source>
</evidence>
<dbReference type="Proteomes" id="UP000503440">
    <property type="component" value="Chromosome"/>
</dbReference>
<organism evidence="1 2">
    <name type="scientific">Acinetobacter indicus</name>
    <dbReference type="NCBI Taxonomy" id="756892"/>
    <lineage>
        <taxon>Bacteria</taxon>
        <taxon>Pseudomonadati</taxon>
        <taxon>Pseudomonadota</taxon>
        <taxon>Gammaproteobacteria</taxon>
        <taxon>Moraxellales</taxon>
        <taxon>Moraxellaceae</taxon>
        <taxon>Acinetobacter</taxon>
    </lineage>
</organism>
<reference evidence="1 2" key="1">
    <citation type="submission" date="2019-09" db="EMBL/GenBank/DDBJ databases">
        <title>Non-baumannii Acinetobacter spp. carrying blaNDM-1 isolated in China.</title>
        <authorList>
            <person name="Cui C."/>
            <person name="Chen C."/>
            <person name="Sun J."/>
            <person name="Liu Y."/>
        </authorList>
    </citation>
    <scope>NUCLEOTIDE SEQUENCE [LARGE SCALE GENOMIC DNA]</scope>
    <source>
        <strain evidence="1 2">B18</strain>
    </source>
</reference>
<dbReference type="RefSeq" id="WP_127799654.1">
    <property type="nucleotide sequence ID" value="NZ_CP044018.1"/>
</dbReference>
<accession>A0A6C0Y3Z4</accession>
<dbReference type="EMBL" id="CP044455">
    <property type="protein sequence ID" value="QIC70916.1"/>
    <property type="molecule type" value="Genomic_DNA"/>
</dbReference>
<evidence type="ECO:0000313" key="2">
    <source>
        <dbReference type="Proteomes" id="UP000503440"/>
    </source>
</evidence>
<sequence length="102" mass="11788">MTNNNRLLMKIEKLRAKCNQNISFTVLYGQMCIQSFGESLQAKQDFFALLITLSSYFYLMDDPGTSSGKEKASQRGAHWLDYQAIRMKSPCCLRLQLRQSYC</sequence>
<name>A0A6C0Y3Z4_9GAMM</name>
<protein>
    <submittedName>
        <fullName evidence="1">Uncharacterized protein</fullName>
    </submittedName>
</protein>
<proteinExistence type="predicted"/>